<dbReference type="GO" id="GO:0005886">
    <property type="term" value="C:plasma membrane"/>
    <property type="evidence" value="ECO:0007669"/>
    <property type="project" value="UniProtKB-SubCell"/>
</dbReference>
<evidence type="ECO:0000256" key="5">
    <source>
        <dbReference type="ARBA" id="ARBA00023136"/>
    </source>
</evidence>
<dbReference type="AlphaFoldDB" id="A0A370HZN6"/>
<feature type="transmembrane region" description="Helical" evidence="6">
    <location>
        <begin position="107"/>
        <end position="130"/>
    </location>
</feature>
<feature type="transmembrane region" description="Helical" evidence="6">
    <location>
        <begin position="174"/>
        <end position="190"/>
    </location>
</feature>
<keyword evidence="3 6" id="KW-0812">Transmembrane</keyword>
<evidence type="ECO:0000313" key="8">
    <source>
        <dbReference type="Proteomes" id="UP000254869"/>
    </source>
</evidence>
<dbReference type="Pfam" id="PF09678">
    <property type="entry name" value="Caa3_CtaG"/>
    <property type="match status" value="1"/>
</dbReference>
<dbReference type="EMBL" id="QQBC01000010">
    <property type="protein sequence ID" value="RDI63401.1"/>
    <property type="molecule type" value="Genomic_DNA"/>
</dbReference>
<protein>
    <submittedName>
        <fullName evidence="7">Putative copper resistance protein D</fullName>
    </submittedName>
</protein>
<feature type="transmembrane region" description="Helical" evidence="6">
    <location>
        <begin position="365"/>
        <end position="386"/>
    </location>
</feature>
<comment type="subcellular location">
    <subcellularLocation>
        <location evidence="1">Cell membrane</location>
        <topology evidence="1">Multi-pass membrane protein</topology>
    </subcellularLocation>
</comment>
<evidence type="ECO:0000256" key="2">
    <source>
        <dbReference type="ARBA" id="ARBA00022475"/>
    </source>
</evidence>
<feature type="transmembrane region" description="Helical" evidence="6">
    <location>
        <begin position="150"/>
        <end position="167"/>
    </location>
</feature>
<dbReference type="STRING" id="1210086.GCA_001613105_07115"/>
<evidence type="ECO:0000256" key="3">
    <source>
        <dbReference type="ARBA" id="ARBA00022692"/>
    </source>
</evidence>
<keyword evidence="8" id="KW-1185">Reference proteome</keyword>
<evidence type="ECO:0000313" key="7">
    <source>
        <dbReference type="EMBL" id="RDI63401.1"/>
    </source>
</evidence>
<feature type="transmembrane region" description="Helical" evidence="6">
    <location>
        <begin position="275"/>
        <end position="294"/>
    </location>
</feature>
<gene>
    <name evidence="7" type="ORF">DFR76_11098</name>
</gene>
<keyword evidence="4 6" id="KW-1133">Transmembrane helix</keyword>
<feature type="transmembrane region" description="Helical" evidence="6">
    <location>
        <begin position="551"/>
        <end position="577"/>
    </location>
</feature>
<feature type="transmembrane region" description="Helical" evidence="6">
    <location>
        <begin position="202"/>
        <end position="222"/>
    </location>
</feature>
<comment type="caution">
    <text evidence="7">The sequence shown here is derived from an EMBL/GenBank/DDBJ whole genome shotgun (WGS) entry which is preliminary data.</text>
</comment>
<organism evidence="7 8">
    <name type="scientific">Nocardia pseudobrasiliensis</name>
    <dbReference type="NCBI Taxonomy" id="45979"/>
    <lineage>
        <taxon>Bacteria</taxon>
        <taxon>Bacillati</taxon>
        <taxon>Actinomycetota</taxon>
        <taxon>Actinomycetes</taxon>
        <taxon>Mycobacteriales</taxon>
        <taxon>Nocardiaceae</taxon>
        <taxon>Nocardia</taxon>
    </lineage>
</organism>
<feature type="transmembrane region" description="Helical" evidence="6">
    <location>
        <begin position="597"/>
        <end position="615"/>
    </location>
</feature>
<dbReference type="Proteomes" id="UP000254869">
    <property type="component" value="Unassembled WGS sequence"/>
</dbReference>
<evidence type="ECO:0000256" key="4">
    <source>
        <dbReference type="ARBA" id="ARBA00022989"/>
    </source>
</evidence>
<keyword evidence="2" id="KW-1003">Cell membrane</keyword>
<feature type="transmembrane region" description="Helical" evidence="6">
    <location>
        <begin position="512"/>
        <end position="531"/>
    </location>
</feature>
<evidence type="ECO:0000256" key="1">
    <source>
        <dbReference type="ARBA" id="ARBA00004651"/>
    </source>
</evidence>
<dbReference type="InterPro" id="IPR019108">
    <property type="entry name" value="Caa3_assmbl_CtaG-rel"/>
</dbReference>
<feature type="transmembrane region" description="Helical" evidence="6">
    <location>
        <begin position="480"/>
        <end position="500"/>
    </location>
</feature>
<feature type="transmembrane region" description="Helical" evidence="6">
    <location>
        <begin position="432"/>
        <end position="451"/>
    </location>
</feature>
<proteinExistence type="predicted"/>
<feature type="transmembrane region" description="Helical" evidence="6">
    <location>
        <begin position="301"/>
        <end position="320"/>
    </location>
</feature>
<feature type="transmembrane region" description="Helical" evidence="6">
    <location>
        <begin position="59"/>
        <end position="81"/>
    </location>
</feature>
<reference evidence="7 8" key="1">
    <citation type="submission" date="2018-07" db="EMBL/GenBank/DDBJ databases">
        <title>Genomic Encyclopedia of Type Strains, Phase IV (KMG-IV): sequencing the most valuable type-strain genomes for metagenomic binning, comparative biology and taxonomic classification.</title>
        <authorList>
            <person name="Goeker M."/>
        </authorList>
    </citation>
    <scope>NUCLEOTIDE SEQUENCE [LARGE SCALE GENOMIC DNA]</scope>
    <source>
        <strain evidence="7 8">DSM 44290</strain>
    </source>
</reference>
<feature type="transmembrane region" description="Helical" evidence="6">
    <location>
        <begin position="243"/>
        <end position="263"/>
    </location>
</feature>
<evidence type="ECO:0000256" key="6">
    <source>
        <dbReference type="SAM" id="Phobius"/>
    </source>
</evidence>
<accession>A0A370HZN6</accession>
<sequence length="657" mass="70103">MTAAIGSSMTRKRWGAAAVVTAALVAAALVVLTTAEFGQRPYHQQGLDYPGYASALTYALLRLIAALAGGFTLGPLVYALFCTAPTAQGRVDVDGYAGVRLAERASVVWVLAAGALIPVSAADSAGLSLGKALRIGALGALITATEKPKAWIVATLAVVLVATLLRAAMSWNSLFGLAAISAIAVLAPAVTGNAGEGPDHDYATGAVIPFALALAPLAGLSWCVAQNIRRTEDFTTAVRRYRIIVGLAVTVMIPTAAILVAILTPPSTFGGVYSWLGLAAAALLAAHVLLALVLRSPTGRAWLYPSLIAASAGAVVWLGISTVMAVQPAPAFARANFTAQQVFLGFDLPQPPNLWRFLTLWRFDVVLGTAAILAAAGYVAGVLRLWRRGDEWSRWRTLSWVSGCAALLLVSSSGVGAYGYGMFSVHMGGHMALNMFIPVLLVLGGPVTLLLRAVAPAGRGNPPGPREWAQSLMHSRFTRVLANPIVALIVFVVSLYGLYFTALFDQLIRFHWGHLLMNIHFLITGYLYYWAIIGIDPGPRRLPHLGRLGMLFAIMPFHAFFGVAVMSMETLVGGTYYPQLQLTWMHDLFADQKIGGSLAWISGEIPVLLVVGALLSQWARQDRRVAARGDRHQQAYPEDDELAAYNAMLAELGRSRR</sequence>
<feature type="transmembrane region" description="Helical" evidence="6">
    <location>
        <begin position="398"/>
        <end position="420"/>
    </location>
</feature>
<name>A0A370HZN6_9NOCA</name>
<keyword evidence="5 6" id="KW-0472">Membrane</keyword>